<dbReference type="Proteomes" id="UP000177501">
    <property type="component" value="Unassembled WGS sequence"/>
</dbReference>
<dbReference type="Pfam" id="PF12643">
    <property type="entry name" value="MazG-like"/>
    <property type="match status" value="1"/>
</dbReference>
<evidence type="ECO:0000313" key="1">
    <source>
        <dbReference type="EMBL" id="OGM60593.1"/>
    </source>
</evidence>
<dbReference type="STRING" id="1802514.A2955_04765"/>
<dbReference type="PIRSF" id="PIRSF029826">
    <property type="entry name" value="UCP029826_pph"/>
    <property type="match status" value="1"/>
</dbReference>
<dbReference type="AlphaFoldDB" id="A0A1F8B982"/>
<gene>
    <name evidence="1" type="ORF">A2955_04765</name>
</gene>
<comment type="caution">
    <text evidence="1">The sequence shown here is derived from an EMBL/GenBank/DDBJ whole genome shotgun (WGS) entry which is preliminary data.</text>
</comment>
<dbReference type="EMBL" id="MGHA01000016">
    <property type="protein sequence ID" value="OGM60593.1"/>
    <property type="molecule type" value="Genomic_DNA"/>
</dbReference>
<dbReference type="Gene3D" id="1.10.287.1080">
    <property type="entry name" value="MazG-like"/>
    <property type="match status" value="1"/>
</dbReference>
<sequence>MKKKKLELLSRKIIAFNKARGWLPTSQDIAKSIVIEAAELLEKFQWDASGKYSQDKEAKNWEEVGEEVADVFWYLVSFCNSVNINLPNVIEHKIEKNELKYPEAMFKGKHNDKFYKSQKRKYREARKK</sequence>
<proteinExistence type="predicted"/>
<protein>
    <recommendedName>
        <fullName evidence="3">Nucleotide pyrophosphohydrolase</fullName>
    </recommendedName>
</protein>
<dbReference type="GO" id="GO:0009143">
    <property type="term" value="P:nucleoside triphosphate catabolic process"/>
    <property type="evidence" value="ECO:0007669"/>
    <property type="project" value="InterPro"/>
</dbReference>
<dbReference type="InterPro" id="IPR052555">
    <property type="entry name" value="dCTP_Pyrophosphatase"/>
</dbReference>
<name>A0A1F8B982_9BACT</name>
<dbReference type="GO" id="GO:0047429">
    <property type="term" value="F:nucleoside triphosphate diphosphatase activity"/>
    <property type="evidence" value="ECO:0007669"/>
    <property type="project" value="InterPro"/>
</dbReference>
<evidence type="ECO:0008006" key="3">
    <source>
        <dbReference type="Google" id="ProtNLM"/>
    </source>
</evidence>
<organism evidence="1 2">
    <name type="scientific">Candidatus Woesebacteria bacterium RIFCSPLOWO2_01_FULL_37_19</name>
    <dbReference type="NCBI Taxonomy" id="1802514"/>
    <lineage>
        <taxon>Bacteria</taxon>
        <taxon>Candidatus Woeseibacteriota</taxon>
    </lineage>
</organism>
<dbReference type="PANTHER" id="PTHR46523:SF1">
    <property type="entry name" value="DCTP PYROPHOSPHATASE 1"/>
    <property type="match status" value="1"/>
</dbReference>
<evidence type="ECO:0000313" key="2">
    <source>
        <dbReference type="Proteomes" id="UP000177501"/>
    </source>
</evidence>
<dbReference type="InterPro" id="IPR025984">
    <property type="entry name" value="DCTPP"/>
</dbReference>
<reference evidence="1 2" key="1">
    <citation type="journal article" date="2016" name="Nat. Commun.">
        <title>Thousands of microbial genomes shed light on interconnected biogeochemical processes in an aquifer system.</title>
        <authorList>
            <person name="Anantharaman K."/>
            <person name="Brown C.T."/>
            <person name="Hug L.A."/>
            <person name="Sharon I."/>
            <person name="Castelle C.J."/>
            <person name="Probst A.J."/>
            <person name="Thomas B.C."/>
            <person name="Singh A."/>
            <person name="Wilkins M.J."/>
            <person name="Karaoz U."/>
            <person name="Brodie E.L."/>
            <person name="Williams K.H."/>
            <person name="Hubbard S.S."/>
            <person name="Banfield J.F."/>
        </authorList>
    </citation>
    <scope>NUCLEOTIDE SEQUENCE [LARGE SCALE GENOMIC DNA]</scope>
</reference>
<accession>A0A1F8B982</accession>
<dbReference type="PANTHER" id="PTHR46523">
    <property type="entry name" value="DCTP PYROPHOSPHATASE 1"/>
    <property type="match status" value="1"/>
</dbReference>
<dbReference type="SUPFAM" id="SSF101386">
    <property type="entry name" value="all-alpha NTP pyrophosphatases"/>
    <property type="match status" value="1"/>
</dbReference>